<dbReference type="SUPFAM" id="SSF51735">
    <property type="entry name" value="NAD(P)-binding Rossmann-fold domains"/>
    <property type="match status" value="1"/>
</dbReference>
<evidence type="ECO:0000313" key="5">
    <source>
        <dbReference type="Proteomes" id="UP000001880"/>
    </source>
</evidence>
<sequence length="286" mass="31023">MRVFVTGATGKQGGAVARALLDAGHSVCGMTRDTDSAAARALREAGAELHRAEYGEHERLVAGMRGADAAFAMTTPFASGGAAGEVAQGKALIAAAEAAELPYMVFSSVASADQDTGVPHFDSKYEVEKCLRASSLSHAVVAPVYFMENLLMPQVLAGLRDGVLAVPLSEDCQLQQVALADIGQFTAHVLSHRDAFAGQRVDIAGDELAGIEMVQLLSEKLGREIRYHQLPLDEIRQVSEDLALMFAWFEREGYDADIMELREGYEDIDWHPFDRWLRRQDLSLAG</sequence>
<dbReference type="EMBL" id="CP001804">
    <property type="protein sequence ID" value="ACY14619.1"/>
    <property type="molecule type" value="Genomic_DNA"/>
</dbReference>
<keyword evidence="2" id="KW-0521">NADP</keyword>
<dbReference type="PANTHER" id="PTHR42748:SF7">
    <property type="entry name" value="NMRA LIKE REDOX SENSOR 1-RELATED"/>
    <property type="match status" value="1"/>
</dbReference>
<dbReference type="Proteomes" id="UP000001880">
    <property type="component" value="Chromosome"/>
</dbReference>
<evidence type="ECO:0000259" key="3">
    <source>
        <dbReference type="Pfam" id="PF05368"/>
    </source>
</evidence>
<keyword evidence="5" id="KW-1185">Reference proteome</keyword>
<dbReference type="InterPro" id="IPR008030">
    <property type="entry name" value="NmrA-like"/>
</dbReference>
<dbReference type="PANTHER" id="PTHR42748">
    <property type="entry name" value="NITROGEN METABOLITE REPRESSION PROTEIN NMRA FAMILY MEMBER"/>
    <property type="match status" value="1"/>
</dbReference>
<dbReference type="Gene3D" id="3.40.50.720">
    <property type="entry name" value="NAD(P)-binding Rossmann-like Domain"/>
    <property type="match status" value="1"/>
</dbReference>
<dbReference type="KEGG" id="hoh:Hoch_2074"/>
<evidence type="ECO:0000256" key="2">
    <source>
        <dbReference type="ARBA" id="ARBA00022857"/>
    </source>
</evidence>
<dbReference type="CDD" id="cd05251">
    <property type="entry name" value="NmrA_like_SDR_a"/>
    <property type="match status" value="1"/>
</dbReference>
<protein>
    <submittedName>
        <fullName evidence="4">NmrA family protein</fullName>
    </submittedName>
</protein>
<evidence type="ECO:0000256" key="1">
    <source>
        <dbReference type="ARBA" id="ARBA00006328"/>
    </source>
</evidence>
<dbReference type="AlphaFoldDB" id="D0LG17"/>
<accession>D0LG17</accession>
<reference evidence="4 5" key="1">
    <citation type="journal article" date="2010" name="Stand. Genomic Sci.">
        <title>Complete genome sequence of Haliangium ochraceum type strain (SMP-2).</title>
        <authorList>
            <consortium name="US DOE Joint Genome Institute (JGI-PGF)"/>
            <person name="Ivanova N."/>
            <person name="Daum C."/>
            <person name="Lang E."/>
            <person name="Abt B."/>
            <person name="Kopitz M."/>
            <person name="Saunders E."/>
            <person name="Lapidus A."/>
            <person name="Lucas S."/>
            <person name="Glavina Del Rio T."/>
            <person name="Nolan M."/>
            <person name="Tice H."/>
            <person name="Copeland A."/>
            <person name="Cheng J.F."/>
            <person name="Chen F."/>
            <person name="Bruce D."/>
            <person name="Goodwin L."/>
            <person name="Pitluck S."/>
            <person name="Mavromatis K."/>
            <person name="Pati A."/>
            <person name="Mikhailova N."/>
            <person name="Chen A."/>
            <person name="Palaniappan K."/>
            <person name="Land M."/>
            <person name="Hauser L."/>
            <person name="Chang Y.J."/>
            <person name="Jeffries C.D."/>
            <person name="Detter J.C."/>
            <person name="Brettin T."/>
            <person name="Rohde M."/>
            <person name="Goker M."/>
            <person name="Bristow J."/>
            <person name="Markowitz V."/>
            <person name="Eisen J.A."/>
            <person name="Hugenholtz P."/>
            <person name="Kyrpides N.C."/>
            <person name="Klenk H.P."/>
        </authorList>
    </citation>
    <scope>NUCLEOTIDE SEQUENCE [LARGE SCALE GENOMIC DNA]</scope>
    <source>
        <strain evidence="5">DSM 14365 / CIP 107738 / JCM 11303 / AJ 13395 / SMP-2</strain>
    </source>
</reference>
<evidence type="ECO:0000313" key="4">
    <source>
        <dbReference type="EMBL" id="ACY14619.1"/>
    </source>
</evidence>
<feature type="domain" description="NmrA-like" evidence="3">
    <location>
        <begin position="2"/>
        <end position="257"/>
    </location>
</feature>
<dbReference type="InterPro" id="IPR036291">
    <property type="entry name" value="NAD(P)-bd_dom_sf"/>
</dbReference>
<comment type="similarity">
    <text evidence="1">Belongs to the NmrA-type oxidoreductase family.</text>
</comment>
<dbReference type="RefSeq" id="WP_012827227.1">
    <property type="nucleotide sequence ID" value="NC_013440.1"/>
</dbReference>
<proteinExistence type="inferred from homology"/>
<dbReference type="InterPro" id="IPR051164">
    <property type="entry name" value="NmrA-like_oxidored"/>
</dbReference>
<dbReference type="Pfam" id="PF05368">
    <property type="entry name" value="NmrA"/>
    <property type="match status" value="1"/>
</dbReference>
<organism evidence="4 5">
    <name type="scientific">Haliangium ochraceum (strain DSM 14365 / JCM 11303 / SMP-2)</name>
    <dbReference type="NCBI Taxonomy" id="502025"/>
    <lineage>
        <taxon>Bacteria</taxon>
        <taxon>Pseudomonadati</taxon>
        <taxon>Myxococcota</taxon>
        <taxon>Polyangia</taxon>
        <taxon>Haliangiales</taxon>
        <taxon>Kofleriaceae</taxon>
        <taxon>Haliangium</taxon>
    </lineage>
</organism>
<dbReference type="Gene3D" id="3.90.25.10">
    <property type="entry name" value="UDP-galactose 4-epimerase, domain 1"/>
    <property type="match status" value="1"/>
</dbReference>
<gene>
    <name evidence="4" type="ordered locus">Hoch_2074</name>
</gene>
<dbReference type="OrthoDB" id="9794300at2"/>
<dbReference type="HOGENOM" id="CLU_007383_8_4_7"/>
<dbReference type="eggNOG" id="COG0702">
    <property type="taxonomic scope" value="Bacteria"/>
</dbReference>
<dbReference type="STRING" id="502025.Hoch_2074"/>
<name>D0LG17_HALO1</name>